<sequence length="152" mass="15949">MHSYNSIAVGTDGSPTSLVAVRAAASLARVYDAQLTVICAHYTASGSMLNSTNAELSKIDIVTETGSQEILARARAIAEEEQAPRINVVSKAGQPANVLLESVAEYEVDLLVVGNKGMRSLAGRLFGNIPGNVAKKAPVDVMLVDTRAEGHD</sequence>
<keyword evidence="5" id="KW-1185">Reference proteome</keyword>
<dbReference type="OrthoDB" id="4420982at2"/>
<dbReference type="CDD" id="cd00293">
    <property type="entry name" value="USP-like"/>
    <property type="match status" value="1"/>
</dbReference>
<dbReference type="EMBL" id="LT906467">
    <property type="protein sequence ID" value="SNV71091.1"/>
    <property type="molecule type" value="Genomic_DNA"/>
</dbReference>
<dbReference type="Proteomes" id="UP000215374">
    <property type="component" value="Chromosome 1"/>
</dbReference>
<dbReference type="InterPro" id="IPR014729">
    <property type="entry name" value="Rossmann-like_a/b/a_fold"/>
</dbReference>
<dbReference type="PANTHER" id="PTHR46268">
    <property type="entry name" value="STRESS RESPONSE PROTEIN NHAX"/>
    <property type="match status" value="1"/>
</dbReference>
<reference evidence="3 5" key="1">
    <citation type="submission" date="2014-08" db="EMBL/GenBank/DDBJ databases">
        <title>Complete genome sequence of Corynebacterium imitans DSM 44264, isolated from a five-month-old boy with suspected pharyngeal diphtheria.</title>
        <authorList>
            <person name="Mollmann S."/>
            <person name="Albersmeier A."/>
            <person name="Ruckert C."/>
            <person name="Tauch A."/>
        </authorList>
    </citation>
    <scope>NUCLEOTIDE SEQUENCE [LARGE SCALE GENOMIC DNA]</scope>
    <source>
        <strain evidence="3 5">DSM 44264</strain>
    </source>
</reference>
<accession>A0A076NRC7</accession>
<dbReference type="Pfam" id="PF00582">
    <property type="entry name" value="Usp"/>
    <property type="match status" value="1"/>
</dbReference>
<dbReference type="InterPro" id="IPR006015">
    <property type="entry name" value="Universal_stress_UspA"/>
</dbReference>
<dbReference type="Gene3D" id="3.40.50.620">
    <property type="entry name" value="HUPs"/>
    <property type="match status" value="1"/>
</dbReference>
<evidence type="ECO:0000256" key="1">
    <source>
        <dbReference type="ARBA" id="ARBA00008791"/>
    </source>
</evidence>
<dbReference type="RefSeq" id="WP_038590371.1">
    <property type="nucleotide sequence ID" value="NZ_CP009211.1"/>
</dbReference>
<dbReference type="Proteomes" id="UP000028780">
    <property type="component" value="Chromosome"/>
</dbReference>
<name>A0A076NRC7_9CORY</name>
<dbReference type="eggNOG" id="COG0589">
    <property type="taxonomic scope" value="Bacteria"/>
</dbReference>
<dbReference type="AlphaFoldDB" id="A0A076NRC7"/>
<evidence type="ECO:0000313" key="6">
    <source>
        <dbReference type="Proteomes" id="UP000215374"/>
    </source>
</evidence>
<proteinExistence type="inferred from homology"/>
<comment type="similarity">
    <text evidence="1">Belongs to the universal stress protein A family.</text>
</comment>
<dbReference type="PRINTS" id="PR01438">
    <property type="entry name" value="UNVRSLSTRESS"/>
</dbReference>
<dbReference type="KEGG" id="cii:CIMIT_05865"/>
<evidence type="ECO:0000259" key="2">
    <source>
        <dbReference type="Pfam" id="PF00582"/>
    </source>
</evidence>
<dbReference type="InterPro" id="IPR006016">
    <property type="entry name" value="UspA"/>
</dbReference>
<organism evidence="3 5">
    <name type="scientific">Corynebacterium imitans</name>
    <dbReference type="NCBI Taxonomy" id="156978"/>
    <lineage>
        <taxon>Bacteria</taxon>
        <taxon>Bacillati</taxon>
        <taxon>Actinomycetota</taxon>
        <taxon>Actinomycetes</taxon>
        <taxon>Mycobacteriales</taxon>
        <taxon>Corynebacteriaceae</taxon>
        <taxon>Corynebacterium</taxon>
    </lineage>
</organism>
<protein>
    <submittedName>
        <fullName evidence="3 4">Stress protein</fullName>
    </submittedName>
</protein>
<reference evidence="4 6" key="2">
    <citation type="submission" date="2017-06" db="EMBL/GenBank/DDBJ databases">
        <authorList>
            <consortium name="Pathogen Informatics"/>
        </authorList>
    </citation>
    <scope>NUCLEOTIDE SEQUENCE [LARGE SCALE GENOMIC DNA]</scope>
    <source>
        <strain evidence="4 6">NCTC13015</strain>
    </source>
</reference>
<evidence type="ECO:0000313" key="3">
    <source>
        <dbReference type="EMBL" id="AIJ33482.1"/>
    </source>
</evidence>
<dbReference type="HOGENOM" id="CLU_049301_16_4_11"/>
<dbReference type="EMBL" id="CP009211">
    <property type="protein sequence ID" value="AIJ33482.1"/>
    <property type="molecule type" value="Genomic_DNA"/>
</dbReference>
<evidence type="ECO:0000313" key="5">
    <source>
        <dbReference type="Proteomes" id="UP000028780"/>
    </source>
</evidence>
<dbReference type="SUPFAM" id="SSF52402">
    <property type="entry name" value="Adenine nucleotide alpha hydrolases-like"/>
    <property type="match status" value="1"/>
</dbReference>
<dbReference type="PANTHER" id="PTHR46268:SF6">
    <property type="entry name" value="UNIVERSAL STRESS PROTEIN UP12"/>
    <property type="match status" value="1"/>
</dbReference>
<dbReference type="STRING" id="156978.CIMIT_05865"/>
<gene>
    <name evidence="3" type="ORF">CIMIT_05865</name>
    <name evidence="4" type="ORF">SAMEA4535761_01237</name>
</gene>
<evidence type="ECO:0000313" key="4">
    <source>
        <dbReference type="EMBL" id="SNV71091.1"/>
    </source>
</evidence>
<feature type="domain" description="UspA" evidence="2">
    <location>
        <begin position="4"/>
        <end position="144"/>
    </location>
</feature>